<keyword evidence="3" id="KW-1185">Reference proteome</keyword>
<name>A0A1M6KVU5_9FIRM</name>
<evidence type="ECO:0000313" key="2">
    <source>
        <dbReference type="EMBL" id="SHJ62964.1"/>
    </source>
</evidence>
<dbReference type="RefSeq" id="WP_072848126.1">
    <property type="nucleotide sequence ID" value="NZ_FRAH01000004.1"/>
</dbReference>
<dbReference type="EMBL" id="FRAH01000004">
    <property type="protein sequence ID" value="SHJ62964.1"/>
    <property type="molecule type" value="Genomic_DNA"/>
</dbReference>
<protein>
    <recommendedName>
        <fullName evidence="1">Replication-associated protein ORF2/G2P domain-containing protein</fullName>
    </recommendedName>
</protein>
<sequence length="252" mass="29831">MPRYVERIWAGDLYVCREYFSLKARGKKVSRGALENPTSELQKKINLKRKREKLKYMIHTNFREGDMWLGLTYKDKVTEETAQREIRNFFRRLKRQRKKAGAEPVKYIYCTHRKQNKIHHHVILNIQDMTPNEIKAVWGNGRVNITPLEDQAGEEGYSRLAEYMTKEADEDEEGLEAYKQIWIGSRNLEQPKVEVVEYEDAKRHGYIKIPNGYKEVRISVSNYPQMGIYRHYVLAIKIHGNDTRGRPRKKAS</sequence>
<evidence type="ECO:0000313" key="3">
    <source>
        <dbReference type="Proteomes" id="UP000183975"/>
    </source>
</evidence>
<dbReference type="Pfam" id="PF23343">
    <property type="entry name" value="REP_ORF2-G2P"/>
    <property type="match status" value="1"/>
</dbReference>
<feature type="domain" description="Replication-associated protein ORF2/G2P" evidence="1">
    <location>
        <begin position="67"/>
        <end position="167"/>
    </location>
</feature>
<dbReference type="AlphaFoldDB" id="A0A1M6KVU5"/>
<accession>A0A1M6KVU5</accession>
<gene>
    <name evidence="2" type="ORF">SAMN02745138_00197</name>
</gene>
<proteinExistence type="predicted"/>
<dbReference type="Proteomes" id="UP000183975">
    <property type="component" value="Unassembled WGS sequence"/>
</dbReference>
<reference evidence="2 3" key="1">
    <citation type="submission" date="2016-11" db="EMBL/GenBank/DDBJ databases">
        <authorList>
            <person name="Jaros S."/>
            <person name="Januszkiewicz K."/>
            <person name="Wedrychowicz H."/>
        </authorList>
    </citation>
    <scope>NUCLEOTIDE SEQUENCE [LARGE SCALE GENOMIC DNA]</scope>
    <source>
        <strain evidence="2 3">DSM 14214</strain>
    </source>
</reference>
<dbReference type="OrthoDB" id="9814853at2"/>
<dbReference type="InterPro" id="IPR056906">
    <property type="entry name" value="ORF2/G2P_dom"/>
</dbReference>
<organism evidence="2 3">
    <name type="scientific">Anaerotignum lactatifermentans DSM 14214</name>
    <dbReference type="NCBI Taxonomy" id="1121323"/>
    <lineage>
        <taxon>Bacteria</taxon>
        <taxon>Bacillati</taxon>
        <taxon>Bacillota</taxon>
        <taxon>Clostridia</taxon>
        <taxon>Lachnospirales</taxon>
        <taxon>Anaerotignaceae</taxon>
        <taxon>Anaerotignum</taxon>
    </lineage>
</organism>
<evidence type="ECO:0000259" key="1">
    <source>
        <dbReference type="Pfam" id="PF23343"/>
    </source>
</evidence>